<reference evidence="5" key="1">
    <citation type="journal article" date="2017" name="bioRxiv">
        <title>Comparative analysis of the genomes of Stylophora pistillata and Acropora digitifera provides evidence for extensive differences between species of corals.</title>
        <authorList>
            <person name="Voolstra C.R."/>
            <person name="Li Y."/>
            <person name="Liew Y.J."/>
            <person name="Baumgarten S."/>
            <person name="Zoccola D."/>
            <person name="Flot J.-F."/>
            <person name="Tambutte S."/>
            <person name="Allemand D."/>
            <person name="Aranda M."/>
        </authorList>
    </citation>
    <scope>NUCLEOTIDE SEQUENCE [LARGE SCALE GENOMIC DNA]</scope>
</reference>
<organism evidence="4 5">
    <name type="scientific">Stylophora pistillata</name>
    <name type="common">Smooth cauliflower coral</name>
    <dbReference type="NCBI Taxonomy" id="50429"/>
    <lineage>
        <taxon>Eukaryota</taxon>
        <taxon>Metazoa</taxon>
        <taxon>Cnidaria</taxon>
        <taxon>Anthozoa</taxon>
        <taxon>Hexacorallia</taxon>
        <taxon>Scleractinia</taxon>
        <taxon>Astrocoeniina</taxon>
        <taxon>Pocilloporidae</taxon>
        <taxon>Stylophora</taxon>
    </lineage>
</organism>
<dbReference type="InterPro" id="IPR012340">
    <property type="entry name" value="NA-bd_OB-fold"/>
</dbReference>
<comment type="caution">
    <text evidence="4">The sequence shown here is derived from an EMBL/GenBank/DDBJ whole genome shotgun (WGS) entry which is preliminary data.</text>
</comment>
<dbReference type="InterPro" id="IPR003609">
    <property type="entry name" value="Pan_app"/>
</dbReference>
<evidence type="ECO:0000313" key="4">
    <source>
        <dbReference type="EMBL" id="PFX25369.1"/>
    </source>
</evidence>
<keyword evidence="2" id="KW-1015">Disulfide bond</keyword>
<protein>
    <submittedName>
        <fullName evidence="4">Oncoprotein-induced transcript 3 protein</fullName>
    </submittedName>
</protein>
<dbReference type="InterPro" id="IPR057774">
    <property type="entry name" value="D8C_UMOD/GP2/OIT3-like"/>
</dbReference>
<name>A0A2B4S8F7_STYPI</name>
<accession>A0A2B4S8F7</accession>
<dbReference type="Proteomes" id="UP000225706">
    <property type="component" value="Unassembled WGS sequence"/>
</dbReference>
<dbReference type="EMBL" id="LSMT01000152">
    <property type="protein sequence ID" value="PFX25369.1"/>
    <property type="molecule type" value="Genomic_DNA"/>
</dbReference>
<dbReference type="Pfam" id="PF23283">
    <property type="entry name" value="D8C_UMOD"/>
    <property type="match status" value="1"/>
</dbReference>
<dbReference type="Gene3D" id="2.40.50.140">
    <property type="entry name" value="Nucleic acid-binding proteins"/>
    <property type="match status" value="1"/>
</dbReference>
<gene>
    <name evidence="4" type="primary">Oit3</name>
    <name evidence="4" type="ORF">AWC38_SpisGene9971</name>
</gene>
<feature type="domain" description="Apple" evidence="3">
    <location>
        <begin position="168"/>
        <end position="238"/>
    </location>
</feature>
<dbReference type="PANTHER" id="PTHR36191:SF4">
    <property type="entry name" value="VWFD DOMAIN-CONTAINING PROTEIN"/>
    <property type="match status" value="1"/>
</dbReference>
<sequence>MISLFGRPVPVKSMITKEVMNVTYNNQQQRLTQKNQFLLSLASLQEYANATHRAGAALGNCFGFIDGTVRAISRPGKDQRLVYSGHKREHALKFQSVSLPNGIIANLYGPVELLKSLIVYENRTTLLARLATSGHRSFQVQMPRKKIAFVVALISLTHVTQSHASQQCRNDLYSIYQMMLRGHTYKTFKAQARSLDCRNACLADVRCQSYNVVMFENLCELNNRSKEARPGDFIENESRYHVCIVSERVPLASIPELPADSCKEIKASEQDQAISGKYWLDPMRSGNSILAFCDMETESYLGDGFNCIPEECQNYQSLTSETRNTKYTAPSSQDQKCDKSLGPGWFRFQGAAGTKMPTECVSWHSCGTLRPGWLKGGHPLMEDGKERSKCQELIRFIDENSKFNEKQSKFNEKHSKFNEKHCKFKYGDHDEEPQEVLLCSKHKRPLLVDSEKCRTLVKIQRITYISDGEKIIINYMTKISVPGQTEYSFQLKESLMPARTQPVSIEDILSRTNEWENVTLSGKVVRVGDISTVGAKQLKLAETTFADSTGTIVVDRWEQHIPMIENGKFIVLPLFKCVLGLERRNLLLLYVQ</sequence>
<keyword evidence="5" id="KW-1185">Reference proteome</keyword>
<dbReference type="AlphaFoldDB" id="A0A2B4S8F7"/>
<dbReference type="SUPFAM" id="SSF50249">
    <property type="entry name" value="Nucleic acid-binding proteins"/>
    <property type="match status" value="1"/>
</dbReference>
<dbReference type="PROSITE" id="PS50948">
    <property type="entry name" value="PAN"/>
    <property type="match status" value="1"/>
</dbReference>
<proteinExistence type="predicted"/>
<keyword evidence="1" id="KW-0732">Signal</keyword>
<evidence type="ECO:0000256" key="1">
    <source>
        <dbReference type="ARBA" id="ARBA00022729"/>
    </source>
</evidence>
<dbReference type="Gene3D" id="3.30.750.130">
    <property type="match status" value="1"/>
</dbReference>
<evidence type="ECO:0000256" key="2">
    <source>
        <dbReference type="ARBA" id="ARBA00023157"/>
    </source>
</evidence>
<dbReference type="PANTHER" id="PTHR36191">
    <property type="entry name" value="ENDO/EXONUCLEASE/PHOSPHATASE DOMAIN-CONTAINING PROTEIN-RELATED"/>
    <property type="match status" value="1"/>
</dbReference>
<evidence type="ECO:0000313" key="5">
    <source>
        <dbReference type="Proteomes" id="UP000225706"/>
    </source>
</evidence>
<evidence type="ECO:0000259" key="3">
    <source>
        <dbReference type="PROSITE" id="PS50948"/>
    </source>
</evidence>
<dbReference type="OrthoDB" id="5967148at2759"/>